<feature type="domain" description="DDE Tnp4" evidence="8">
    <location>
        <begin position="160"/>
        <end position="324"/>
    </location>
</feature>
<evidence type="ECO:0000256" key="3">
    <source>
        <dbReference type="ARBA" id="ARBA00006958"/>
    </source>
</evidence>
<comment type="cofactor">
    <cofactor evidence="1">
        <name>a divalent metal cation</name>
        <dbReference type="ChEBI" id="CHEBI:60240"/>
    </cofactor>
</comment>
<evidence type="ECO:0000256" key="2">
    <source>
        <dbReference type="ARBA" id="ARBA00004123"/>
    </source>
</evidence>
<accession>A0ABQ9JQ56</accession>
<comment type="similarity">
    <text evidence="3">Belongs to the HARBI1 family.</text>
</comment>
<organism evidence="9 10">
    <name type="scientific">Molorchus minor</name>
    <dbReference type="NCBI Taxonomy" id="1323400"/>
    <lineage>
        <taxon>Eukaryota</taxon>
        <taxon>Metazoa</taxon>
        <taxon>Ecdysozoa</taxon>
        <taxon>Arthropoda</taxon>
        <taxon>Hexapoda</taxon>
        <taxon>Insecta</taxon>
        <taxon>Pterygota</taxon>
        <taxon>Neoptera</taxon>
        <taxon>Endopterygota</taxon>
        <taxon>Coleoptera</taxon>
        <taxon>Polyphaga</taxon>
        <taxon>Cucujiformia</taxon>
        <taxon>Chrysomeloidea</taxon>
        <taxon>Cerambycidae</taxon>
        <taxon>Lamiinae</taxon>
        <taxon>Monochamini</taxon>
        <taxon>Molorchus</taxon>
    </lineage>
</organism>
<evidence type="ECO:0000259" key="8">
    <source>
        <dbReference type="Pfam" id="PF13359"/>
    </source>
</evidence>
<gene>
    <name evidence="9" type="ORF">NQ317_002218</name>
</gene>
<sequence>MDVDSKGDPKLIKKKAFWVRPIFLQRKVQGDFHNLIKEMQVSDPAKHFNYMRMTACQFEALLQKVGPKITKIYNIREPISAGERLSLTLRFLASGDSMNSMSYSFSVGVTTVSNIIKECCKAIWESLSEEVLRVPNMEKWYKIAEGFEEFWQIPNCIGCIDGKHVVIQAPPSSGSIYFNYKKSHSLQLMAVCDYKYKFTLVDIGATGRQSDGGVFRNSEIGRRFYRNELNFPPDRPIEYGGDDIPFYFAGDEAFSLSNHLMRPYPGSFLPQMRRIFNYRLCRARRVIENTFGILCARWRIYRKPIIASVDNVQSIIQATICLHNYLMDTKESRLTYCPNNFIDQEDQELGVIGEGHWRTEVSPANLLPLGRSGSNNYTKTAADIRNDLTMYFMLEGAVPFQWNK</sequence>
<dbReference type="PANTHER" id="PTHR22930">
    <property type="match status" value="1"/>
</dbReference>
<evidence type="ECO:0000313" key="10">
    <source>
        <dbReference type="Proteomes" id="UP001162164"/>
    </source>
</evidence>
<keyword evidence="4" id="KW-0540">Nuclease</keyword>
<dbReference type="InterPro" id="IPR045249">
    <property type="entry name" value="HARBI1-like"/>
</dbReference>
<dbReference type="InterPro" id="IPR027806">
    <property type="entry name" value="HARBI1_dom"/>
</dbReference>
<evidence type="ECO:0000256" key="4">
    <source>
        <dbReference type="ARBA" id="ARBA00022722"/>
    </source>
</evidence>
<comment type="subcellular location">
    <subcellularLocation>
        <location evidence="2">Nucleus</location>
    </subcellularLocation>
</comment>
<dbReference type="PANTHER" id="PTHR22930:SF269">
    <property type="entry name" value="NUCLEASE HARBI1-LIKE PROTEIN"/>
    <property type="match status" value="1"/>
</dbReference>
<evidence type="ECO:0000256" key="6">
    <source>
        <dbReference type="ARBA" id="ARBA00022801"/>
    </source>
</evidence>
<proteinExistence type="inferred from homology"/>
<keyword evidence="5" id="KW-0479">Metal-binding</keyword>
<dbReference type="EMBL" id="JAPWTJ010000275">
    <property type="protein sequence ID" value="KAJ8980205.1"/>
    <property type="molecule type" value="Genomic_DNA"/>
</dbReference>
<protein>
    <recommendedName>
        <fullName evidence="8">DDE Tnp4 domain-containing protein</fullName>
    </recommendedName>
</protein>
<name>A0ABQ9JQ56_9CUCU</name>
<dbReference type="Pfam" id="PF13359">
    <property type="entry name" value="DDE_Tnp_4"/>
    <property type="match status" value="1"/>
</dbReference>
<keyword evidence="10" id="KW-1185">Reference proteome</keyword>
<evidence type="ECO:0000313" key="9">
    <source>
        <dbReference type="EMBL" id="KAJ8980205.1"/>
    </source>
</evidence>
<evidence type="ECO:0000256" key="1">
    <source>
        <dbReference type="ARBA" id="ARBA00001968"/>
    </source>
</evidence>
<keyword evidence="7" id="KW-0539">Nucleus</keyword>
<evidence type="ECO:0000256" key="5">
    <source>
        <dbReference type="ARBA" id="ARBA00022723"/>
    </source>
</evidence>
<keyword evidence="6" id="KW-0378">Hydrolase</keyword>
<comment type="caution">
    <text evidence="9">The sequence shown here is derived from an EMBL/GenBank/DDBJ whole genome shotgun (WGS) entry which is preliminary data.</text>
</comment>
<reference evidence="9" key="1">
    <citation type="journal article" date="2023" name="Insect Mol. Biol.">
        <title>Genome sequencing provides insights into the evolution of gene families encoding plant cell wall-degrading enzymes in longhorned beetles.</title>
        <authorList>
            <person name="Shin N.R."/>
            <person name="Okamura Y."/>
            <person name="Kirsch R."/>
            <person name="Pauchet Y."/>
        </authorList>
    </citation>
    <scope>NUCLEOTIDE SEQUENCE</scope>
    <source>
        <strain evidence="9">MMC_N1</strain>
    </source>
</reference>
<evidence type="ECO:0000256" key="7">
    <source>
        <dbReference type="ARBA" id="ARBA00023242"/>
    </source>
</evidence>
<dbReference type="Proteomes" id="UP001162164">
    <property type="component" value="Unassembled WGS sequence"/>
</dbReference>